<keyword evidence="2" id="KW-0472">Membrane</keyword>
<feature type="region of interest" description="Disordered" evidence="1">
    <location>
        <begin position="1"/>
        <end position="22"/>
    </location>
</feature>
<reference evidence="3 4" key="1">
    <citation type="submission" date="2021-05" db="EMBL/GenBank/DDBJ databases">
        <title>Phylogenetic classification of ten novel species belonging to the genus Bifidobacterium comprising B. colchicus sp. nov., B. abeli sp. nov., B. bicoloris sp. nov., B. guerezis sp. nov., B. rosaliae sp. nov., B. santillanensis sp. nov., B. argentati sp. nov., B. amazzoni sp. nov., B. pluviali sp. nov., and B. pinnaculum sp. nov.</title>
        <authorList>
            <person name="Lugli G.A."/>
            <person name="Ruiz Garcia L."/>
            <person name="Margolles A."/>
            <person name="Ventura M."/>
        </authorList>
    </citation>
    <scope>NUCLEOTIDE SEQUENCE [LARGE SCALE GENOMIC DNA]</scope>
    <source>
        <strain evidence="3 4">82T10</strain>
    </source>
</reference>
<evidence type="ECO:0000256" key="1">
    <source>
        <dbReference type="SAM" id="MobiDB-lite"/>
    </source>
</evidence>
<accession>A0ABS6WJF0</accession>
<keyword evidence="2" id="KW-0812">Transmembrane</keyword>
<proteinExistence type="predicted"/>
<feature type="transmembrane region" description="Helical" evidence="2">
    <location>
        <begin position="75"/>
        <end position="98"/>
    </location>
</feature>
<evidence type="ECO:0000256" key="2">
    <source>
        <dbReference type="SAM" id="Phobius"/>
    </source>
</evidence>
<evidence type="ECO:0000313" key="4">
    <source>
        <dbReference type="Proteomes" id="UP000700815"/>
    </source>
</evidence>
<dbReference type="RefSeq" id="WP_219059372.1">
    <property type="nucleotide sequence ID" value="NZ_JAHBBH010000040.1"/>
</dbReference>
<keyword evidence="2" id="KW-1133">Transmembrane helix</keyword>
<organism evidence="3 4">
    <name type="scientific">Bifidobacterium miconis</name>
    <dbReference type="NCBI Taxonomy" id="2834435"/>
    <lineage>
        <taxon>Bacteria</taxon>
        <taxon>Bacillati</taxon>
        <taxon>Actinomycetota</taxon>
        <taxon>Actinomycetes</taxon>
        <taxon>Bifidobacteriales</taxon>
        <taxon>Bifidobacteriaceae</taxon>
        <taxon>Bifidobacterium</taxon>
    </lineage>
</organism>
<sequence length="267" mass="28491">MAVEDGGNGNVGNPDNDGSAGGGNRFGAKEYAFTDEQKDAIATLASSNVYAKQSKWKTFRELPSDQKWPFFVQNFLLNTSIAVGAAVLVIAIVCTVAFKGPDPEISIAGFNMADSADQCDQLKTAYVKAQSIDDERLVSINCSYLLTDGNGYTDDSAKIMAMVTAGQINMVVADKDTFAMLVKRGYVTPLNKVERSADLTQQAADGALVDKQGEATDDASKAQGLDLAKSATWTGTDGLPDDMIIGVSNVTKGTDHVRAFIKFLKFE</sequence>
<name>A0ABS6WJF0_9BIFI</name>
<feature type="compositionally biased region" description="Gly residues" evidence="1">
    <location>
        <begin position="1"/>
        <end position="10"/>
    </location>
</feature>
<protein>
    <submittedName>
        <fullName evidence="3">Uncharacterized protein</fullName>
    </submittedName>
</protein>
<comment type="caution">
    <text evidence="3">The sequence shown here is derived from an EMBL/GenBank/DDBJ whole genome shotgun (WGS) entry which is preliminary data.</text>
</comment>
<dbReference type="EMBL" id="JAHBBH010000040">
    <property type="protein sequence ID" value="MBW3093397.1"/>
    <property type="molecule type" value="Genomic_DNA"/>
</dbReference>
<dbReference type="Proteomes" id="UP000700815">
    <property type="component" value="Unassembled WGS sequence"/>
</dbReference>
<gene>
    <name evidence="3" type="ORF">KIH79_10795</name>
</gene>
<keyword evidence="4" id="KW-1185">Reference proteome</keyword>
<evidence type="ECO:0000313" key="3">
    <source>
        <dbReference type="EMBL" id="MBW3093397.1"/>
    </source>
</evidence>